<gene>
    <name evidence="2" type="ORF">B2M20_12970</name>
</gene>
<dbReference type="InterPro" id="IPR021327">
    <property type="entry name" value="DUF2934"/>
</dbReference>
<dbReference type="AlphaFoldDB" id="A0A1V4HWF8"/>
<dbReference type="Proteomes" id="UP000189940">
    <property type="component" value="Unassembled WGS sequence"/>
</dbReference>
<organism evidence="2 3">
    <name type="scientific">Nitrobacter vulgaris</name>
    <dbReference type="NCBI Taxonomy" id="29421"/>
    <lineage>
        <taxon>Bacteria</taxon>
        <taxon>Pseudomonadati</taxon>
        <taxon>Pseudomonadota</taxon>
        <taxon>Alphaproteobacteria</taxon>
        <taxon>Hyphomicrobiales</taxon>
        <taxon>Nitrobacteraceae</taxon>
        <taxon>Nitrobacter</taxon>
    </lineage>
</organism>
<evidence type="ECO:0000256" key="1">
    <source>
        <dbReference type="SAM" id="MobiDB-lite"/>
    </source>
</evidence>
<protein>
    <recommendedName>
        <fullName evidence="4">DUF2934 domain-containing protein</fullName>
    </recommendedName>
</protein>
<dbReference type="EMBL" id="MWPQ01000049">
    <property type="protein sequence ID" value="OPH82308.1"/>
    <property type="molecule type" value="Genomic_DNA"/>
</dbReference>
<proteinExistence type="predicted"/>
<evidence type="ECO:0008006" key="4">
    <source>
        <dbReference type="Google" id="ProtNLM"/>
    </source>
</evidence>
<reference evidence="2 3" key="1">
    <citation type="submission" date="2017-02" db="EMBL/GenBank/DDBJ databases">
        <title>Genome sequence of the nitrite-oxidizing bacterium Nitrobacter vulgaris strain Ab1.</title>
        <authorList>
            <person name="Mellbye B.L."/>
            <person name="Davis E.W."/>
            <person name="Spieck E."/>
            <person name="Chang J.H."/>
            <person name="Bottomley P.J."/>
            <person name="Sayavedra-Soto L.A."/>
        </authorList>
    </citation>
    <scope>NUCLEOTIDE SEQUENCE [LARGE SCALE GENOMIC DNA]</scope>
    <source>
        <strain evidence="2 3">Ab1</strain>
    </source>
</reference>
<dbReference type="Pfam" id="PF11154">
    <property type="entry name" value="DUF2934"/>
    <property type="match status" value="1"/>
</dbReference>
<evidence type="ECO:0000313" key="3">
    <source>
        <dbReference type="Proteomes" id="UP000189940"/>
    </source>
</evidence>
<accession>A0A1V4HWF8</accession>
<feature type="region of interest" description="Disordered" evidence="1">
    <location>
        <begin position="30"/>
        <end position="50"/>
    </location>
</feature>
<keyword evidence="3" id="KW-1185">Reference proteome</keyword>
<evidence type="ECO:0000313" key="2">
    <source>
        <dbReference type="EMBL" id="OPH82308.1"/>
    </source>
</evidence>
<sequence>MKDTAAVGLSAAVLGLEIGTELARKTLAEVSRTDHVTPPAPAAPEPPTEKEISIRAYQLWEQAGCPEGRDKEFYLQAEKELSEKETLSSMRTRPALNPE</sequence>
<name>A0A1V4HWF8_NITVU</name>
<comment type="caution">
    <text evidence="2">The sequence shown here is derived from an EMBL/GenBank/DDBJ whole genome shotgun (WGS) entry which is preliminary data.</text>
</comment>